<dbReference type="GO" id="GO:0016829">
    <property type="term" value="F:lyase activity"/>
    <property type="evidence" value="ECO:0007669"/>
    <property type="project" value="UniProtKB-KW"/>
</dbReference>
<dbReference type="GO" id="GO:0008233">
    <property type="term" value="F:peptidase activity"/>
    <property type="evidence" value="ECO:0007669"/>
    <property type="project" value="UniProtKB-KW"/>
</dbReference>
<comment type="caution">
    <text evidence="9">The sequence shown here is derived from an EMBL/GenBank/DDBJ whole genome shotgun (WGS) entry which is preliminary data.</text>
</comment>
<evidence type="ECO:0000313" key="10">
    <source>
        <dbReference type="Proteomes" id="UP000282460"/>
    </source>
</evidence>
<dbReference type="OrthoDB" id="9782620at2"/>
<gene>
    <name evidence="9" type="ORF">D9V28_03790</name>
</gene>
<organism evidence="9 10">
    <name type="scientific">Mycetocola zhadangensis</name>
    <dbReference type="NCBI Taxonomy" id="1164595"/>
    <lineage>
        <taxon>Bacteria</taxon>
        <taxon>Bacillati</taxon>
        <taxon>Actinomycetota</taxon>
        <taxon>Actinomycetes</taxon>
        <taxon>Micrococcales</taxon>
        <taxon>Microbacteriaceae</taxon>
        <taxon>Mycetocola</taxon>
    </lineage>
</organism>
<keyword evidence="4 8" id="KW-0378">Hydrolase</keyword>
<evidence type="ECO:0000256" key="6">
    <source>
        <dbReference type="ARBA" id="ARBA00023125"/>
    </source>
</evidence>
<dbReference type="GO" id="GO:0106300">
    <property type="term" value="P:protein-DNA covalent cross-linking repair"/>
    <property type="evidence" value="ECO:0007669"/>
    <property type="project" value="InterPro"/>
</dbReference>
<keyword evidence="5" id="KW-0190">Covalent protein-DNA linkage</keyword>
<dbReference type="SUPFAM" id="SSF143081">
    <property type="entry name" value="BB1717-like"/>
    <property type="match status" value="1"/>
</dbReference>
<dbReference type="AlphaFoldDB" id="A0A3L7J5I0"/>
<dbReference type="RefSeq" id="WP_121658339.1">
    <property type="nucleotide sequence ID" value="NZ_BMEK01000001.1"/>
</dbReference>
<keyword evidence="6" id="KW-0238">DNA-binding</keyword>
<keyword evidence="10" id="KW-1185">Reference proteome</keyword>
<evidence type="ECO:0000256" key="1">
    <source>
        <dbReference type="ARBA" id="ARBA00008136"/>
    </source>
</evidence>
<sequence>MCGRFAMDKDTDDLIREFMTTTGRPAPEWRPSWNVAPTDSVPVIRERHGERELDLVRWGIVSPSSPTFGGGKPVINARIETVATNGLFKGAFTSHRCIVPAAGYYEWQLQDGAKQPYFISSEKSDLAMAGIIRAWADRSKDPSDPDYWRLSMAIITRDSHVAPGEVHDRMPACLTPENYDAWLSNELAPQELLGLLDQTSFEVAHDLGFHAVAKTVNSVKNDGPELVAPIAL</sequence>
<evidence type="ECO:0000256" key="7">
    <source>
        <dbReference type="ARBA" id="ARBA00023239"/>
    </source>
</evidence>
<dbReference type="InterPro" id="IPR036590">
    <property type="entry name" value="SRAP-like"/>
</dbReference>
<proteinExistence type="inferred from homology"/>
<dbReference type="Pfam" id="PF02586">
    <property type="entry name" value="SRAP"/>
    <property type="match status" value="1"/>
</dbReference>
<dbReference type="EMBL" id="RCWJ01000001">
    <property type="protein sequence ID" value="RLQ85978.1"/>
    <property type="molecule type" value="Genomic_DNA"/>
</dbReference>
<comment type="similarity">
    <text evidence="1 8">Belongs to the SOS response-associated peptidase family.</text>
</comment>
<name>A0A3L7J5I0_9MICO</name>
<dbReference type="PANTHER" id="PTHR13604:SF0">
    <property type="entry name" value="ABASIC SITE PROCESSING PROTEIN HMCES"/>
    <property type="match status" value="1"/>
</dbReference>
<evidence type="ECO:0000256" key="5">
    <source>
        <dbReference type="ARBA" id="ARBA00023124"/>
    </source>
</evidence>
<keyword evidence="7" id="KW-0456">Lyase</keyword>
<evidence type="ECO:0000256" key="8">
    <source>
        <dbReference type="RuleBase" id="RU364100"/>
    </source>
</evidence>
<evidence type="ECO:0000256" key="3">
    <source>
        <dbReference type="ARBA" id="ARBA00022763"/>
    </source>
</evidence>
<accession>A0A3L7J5I0</accession>
<keyword evidence="2 8" id="KW-0645">Protease</keyword>
<dbReference type="GO" id="GO:0006508">
    <property type="term" value="P:proteolysis"/>
    <property type="evidence" value="ECO:0007669"/>
    <property type="project" value="UniProtKB-KW"/>
</dbReference>
<dbReference type="InterPro" id="IPR003738">
    <property type="entry name" value="SRAP"/>
</dbReference>
<evidence type="ECO:0000256" key="2">
    <source>
        <dbReference type="ARBA" id="ARBA00022670"/>
    </source>
</evidence>
<dbReference type="Gene3D" id="3.90.1680.10">
    <property type="entry name" value="SOS response associated peptidase-like"/>
    <property type="match status" value="1"/>
</dbReference>
<evidence type="ECO:0000313" key="9">
    <source>
        <dbReference type="EMBL" id="RLQ85978.1"/>
    </source>
</evidence>
<reference evidence="9 10" key="1">
    <citation type="submission" date="2018-10" db="EMBL/GenBank/DDBJ databases">
        <authorList>
            <person name="Li J."/>
        </authorList>
    </citation>
    <scope>NUCLEOTIDE SEQUENCE [LARGE SCALE GENOMIC DNA]</scope>
    <source>
        <strain evidence="9 10">ZD1-4</strain>
    </source>
</reference>
<keyword evidence="3" id="KW-0227">DNA damage</keyword>
<evidence type="ECO:0000256" key="4">
    <source>
        <dbReference type="ARBA" id="ARBA00022801"/>
    </source>
</evidence>
<dbReference type="Proteomes" id="UP000282460">
    <property type="component" value="Unassembled WGS sequence"/>
</dbReference>
<protein>
    <recommendedName>
        <fullName evidence="8">Abasic site processing protein</fullName>
        <ecNumber evidence="8">3.4.-.-</ecNumber>
    </recommendedName>
</protein>
<dbReference type="PANTHER" id="PTHR13604">
    <property type="entry name" value="DC12-RELATED"/>
    <property type="match status" value="1"/>
</dbReference>
<dbReference type="GO" id="GO:0003697">
    <property type="term" value="F:single-stranded DNA binding"/>
    <property type="evidence" value="ECO:0007669"/>
    <property type="project" value="InterPro"/>
</dbReference>
<dbReference type="EC" id="3.4.-.-" evidence="8"/>